<evidence type="ECO:0000313" key="8">
    <source>
        <dbReference type="EMBL" id="OAN10014.1"/>
    </source>
</evidence>
<evidence type="ECO:0000256" key="2">
    <source>
        <dbReference type="ARBA" id="ARBA00010671"/>
    </source>
</evidence>
<dbReference type="PANTHER" id="PTHR43277">
    <property type="entry name" value="ARGININE DECARBOXYLASE"/>
    <property type="match status" value="1"/>
</dbReference>
<dbReference type="Gene3D" id="3.90.105.10">
    <property type="entry name" value="Molybdopterin biosynthesis moea protein, domain 2"/>
    <property type="match status" value="1"/>
</dbReference>
<feature type="domain" description="Orn/Lys/Arg decarboxylase C-terminal" evidence="7">
    <location>
        <begin position="402"/>
        <end position="443"/>
    </location>
</feature>
<dbReference type="EMBL" id="LVVL01000021">
    <property type="protein sequence ID" value="OAN10014.1"/>
    <property type="molecule type" value="Genomic_DNA"/>
</dbReference>
<keyword evidence="5" id="KW-0456">Lyase</keyword>
<evidence type="ECO:0000256" key="5">
    <source>
        <dbReference type="ARBA" id="ARBA00023239"/>
    </source>
</evidence>
<evidence type="ECO:0000313" key="9">
    <source>
        <dbReference type="Proteomes" id="UP000078447"/>
    </source>
</evidence>
<reference evidence="8 9" key="1">
    <citation type="submission" date="2016-03" db="EMBL/GenBank/DDBJ databases">
        <authorList>
            <person name="Cho S.-Y."/>
            <person name="Lim S."/>
            <person name="Kim H."/>
            <person name="Soh E.H."/>
            <person name="Moon J.S."/>
        </authorList>
    </citation>
    <scope>NUCLEOTIDE SEQUENCE [LARGE SCALE GENOMIC DNA]</scope>
    <source>
        <strain evidence="8 9">KCTC 3810</strain>
    </source>
</reference>
<proteinExistence type="inferred from homology"/>
<dbReference type="SUPFAM" id="SSF55904">
    <property type="entry name" value="Ornithine decarboxylase C-terminal domain"/>
    <property type="match status" value="1"/>
</dbReference>
<dbReference type="Pfam" id="PF03711">
    <property type="entry name" value="OKR_DC_1_C"/>
    <property type="match status" value="1"/>
</dbReference>
<keyword evidence="9" id="KW-1185">Reference proteome</keyword>
<organism evidence="8 9">
    <name type="scientific">Exiguobacterium undae</name>
    <dbReference type="NCBI Taxonomy" id="169177"/>
    <lineage>
        <taxon>Bacteria</taxon>
        <taxon>Bacillati</taxon>
        <taxon>Bacillota</taxon>
        <taxon>Bacilli</taxon>
        <taxon>Bacillales</taxon>
        <taxon>Bacillales Family XII. Incertae Sedis</taxon>
        <taxon>Exiguobacterium</taxon>
    </lineage>
</organism>
<dbReference type="Proteomes" id="UP000078447">
    <property type="component" value="Unassembled WGS sequence"/>
</dbReference>
<evidence type="ECO:0000256" key="3">
    <source>
        <dbReference type="ARBA" id="ARBA00022793"/>
    </source>
</evidence>
<dbReference type="Pfam" id="PF01276">
    <property type="entry name" value="OKR_DC_1"/>
    <property type="match status" value="1"/>
</dbReference>
<dbReference type="Gene3D" id="3.40.640.10">
    <property type="entry name" value="Type I PLP-dependent aspartate aminotransferase-like (Major domain)"/>
    <property type="match status" value="1"/>
</dbReference>
<dbReference type="InterPro" id="IPR052357">
    <property type="entry name" value="Orn_Lys_Arg_decarboxylase-I"/>
</dbReference>
<dbReference type="InterPro" id="IPR008286">
    <property type="entry name" value="Prn/Lys/Arg_de-COase_C"/>
</dbReference>
<dbReference type="PANTHER" id="PTHR43277:SF3">
    <property type="entry name" value="DECARBOXYLASE, PUTATIVE-RELATED"/>
    <property type="match status" value="1"/>
</dbReference>
<dbReference type="InterPro" id="IPR015421">
    <property type="entry name" value="PyrdxlP-dep_Trfase_major"/>
</dbReference>
<dbReference type="SUPFAM" id="SSF53383">
    <property type="entry name" value="PLP-dependent transferases"/>
    <property type="match status" value="1"/>
</dbReference>
<evidence type="ECO:0000256" key="4">
    <source>
        <dbReference type="ARBA" id="ARBA00022898"/>
    </source>
</evidence>
<gene>
    <name evidence="8" type="ORF">A3783_15810</name>
</gene>
<comment type="cofactor">
    <cofactor evidence="1">
        <name>pyridoxal 5'-phosphate</name>
        <dbReference type="ChEBI" id="CHEBI:597326"/>
    </cofactor>
</comment>
<evidence type="ECO:0000259" key="7">
    <source>
        <dbReference type="Pfam" id="PF03711"/>
    </source>
</evidence>
<dbReference type="InterPro" id="IPR036633">
    <property type="entry name" value="Prn/Lys/Arg_de-COase_C_sf"/>
</dbReference>
<comment type="similarity">
    <text evidence="2">Belongs to the Orn/Lys/Arg decarboxylase class-I family.</text>
</comment>
<evidence type="ECO:0000259" key="6">
    <source>
        <dbReference type="Pfam" id="PF01276"/>
    </source>
</evidence>
<accession>A0ABX2V5N1</accession>
<keyword evidence="4" id="KW-0663">Pyridoxal phosphate</keyword>
<dbReference type="InterPro" id="IPR000310">
    <property type="entry name" value="Orn/Lys/Arg_deCO2ase_major_dom"/>
</dbReference>
<name>A0ABX2V5N1_9BACL</name>
<protein>
    <submittedName>
        <fullName evidence="8">Arginine decarboxylase</fullName>
    </submittedName>
</protein>
<feature type="domain" description="Orn/Lys/Arg decarboxylases family 1 pyridoxal-P attachment site" evidence="6">
    <location>
        <begin position="2"/>
        <end position="293"/>
    </location>
</feature>
<sequence length="468" mass="52731">MPIVEALYAHVERKATSWHVPGHKNGTVLNGLPSFLEWDKTELAGLDDFHHPEEAIYEAKLLLRQIYDASDSHFLVNGSTVGNWAMLAAVASRGDRIYVQRNSHKSVFNALEWLGLSPVLMEPDYHATGISGNVSRETLEEALKLYPGGVAVFLTSPTYYGESAEIDKWVQLTKSHGLPLLVDEAHGAHFGEAFGVRSAFELGATAVVQSAHKTLPALTMGAWIHERFTDDERRRLTRALQAFQTSSPSYLLMASLDFARDYRQQFTVEQMLEIRNSHEHFHQQLNQHTELDVFTFDDWSRMIVSCRGYSGNQVLAALAKQGIDTEFALGEHVVCILPLRLLPESERNAWIEQIKQALDMMKTEGIPDKRYMEQPIMGKIKVSSLACPLDQLERTVAVERSFEEAVDFVSLETIIPYPPGVPLLLRGERVTQAHIEMMKQYMTTSVHLQGGELLYEGKLRVIQEGITE</sequence>
<keyword evidence="3" id="KW-0210">Decarboxylase</keyword>
<evidence type="ECO:0000256" key="1">
    <source>
        <dbReference type="ARBA" id="ARBA00001933"/>
    </source>
</evidence>
<comment type="caution">
    <text evidence="8">The sequence shown here is derived from an EMBL/GenBank/DDBJ whole genome shotgun (WGS) entry which is preliminary data.</text>
</comment>
<dbReference type="InterPro" id="IPR015424">
    <property type="entry name" value="PyrdxlP-dep_Trfase"/>
</dbReference>